<dbReference type="InterPro" id="IPR036942">
    <property type="entry name" value="Beta-barrel_TonB_sf"/>
</dbReference>
<keyword evidence="3" id="KW-0998">Cell outer membrane</keyword>
<keyword evidence="4" id="KW-0732">Signal</keyword>
<reference evidence="5 6" key="1">
    <citation type="submission" date="2019-12" db="EMBL/GenBank/DDBJ databases">
        <title>Hymenobacter sp. HMF4947 Genome sequencing and assembly.</title>
        <authorList>
            <person name="Kang H."/>
            <person name="Cha I."/>
            <person name="Kim H."/>
            <person name="Joh K."/>
        </authorList>
    </citation>
    <scope>NUCLEOTIDE SEQUENCE [LARGE SCALE GENOMIC DNA]</scope>
    <source>
        <strain evidence="5 6">HMF4947</strain>
    </source>
</reference>
<comment type="subcellular location">
    <subcellularLocation>
        <location evidence="1">Cell outer membrane</location>
    </subcellularLocation>
</comment>
<comment type="caution">
    <text evidence="5">The sequence shown here is derived from an EMBL/GenBank/DDBJ whole genome shotgun (WGS) entry which is preliminary data.</text>
</comment>
<name>A0A7K1TBG4_9BACT</name>
<dbReference type="GO" id="GO:0009279">
    <property type="term" value="C:cell outer membrane"/>
    <property type="evidence" value="ECO:0007669"/>
    <property type="project" value="UniProtKB-SubCell"/>
</dbReference>
<protein>
    <recommendedName>
        <fullName evidence="7">TonB-dependent receptor</fullName>
    </recommendedName>
</protein>
<evidence type="ECO:0000256" key="1">
    <source>
        <dbReference type="ARBA" id="ARBA00004442"/>
    </source>
</evidence>
<keyword evidence="2" id="KW-0472">Membrane</keyword>
<feature type="signal peptide" evidence="4">
    <location>
        <begin position="1"/>
        <end position="35"/>
    </location>
</feature>
<evidence type="ECO:0008006" key="7">
    <source>
        <dbReference type="Google" id="ProtNLM"/>
    </source>
</evidence>
<evidence type="ECO:0000256" key="2">
    <source>
        <dbReference type="ARBA" id="ARBA00023136"/>
    </source>
</evidence>
<evidence type="ECO:0000313" key="6">
    <source>
        <dbReference type="Proteomes" id="UP000441336"/>
    </source>
</evidence>
<accession>A0A7K1TBG4</accession>
<feature type="chain" id="PRO_5029597067" description="TonB-dependent receptor" evidence="4">
    <location>
        <begin position="36"/>
        <end position="596"/>
    </location>
</feature>
<dbReference type="RefSeq" id="WP_157562443.1">
    <property type="nucleotide sequence ID" value="NZ_WQKZ01000001.1"/>
</dbReference>
<gene>
    <name evidence="5" type="ORF">GO988_05240</name>
</gene>
<dbReference type="Proteomes" id="UP000441336">
    <property type="component" value="Unassembled WGS sequence"/>
</dbReference>
<dbReference type="Gene3D" id="2.40.170.20">
    <property type="entry name" value="TonB-dependent receptor, beta-barrel domain"/>
    <property type="match status" value="1"/>
</dbReference>
<evidence type="ECO:0000256" key="4">
    <source>
        <dbReference type="SAM" id="SignalP"/>
    </source>
</evidence>
<evidence type="ECO:0000313" key="5">
    <source>
        <dbReference type="EMBL" id="MVN75725.1"/>
    </source>
</evidence>
<sequence length="596" mass="64953">MKRLEVSKSSFTTSAGRPLLLAAGLSGALALGAQAQTQPGKGKARGTIQDAEIEIVKDRVNTLPEATRNFEKIRLAPPPKPERKVTYSYPDFQLPATRLNPSVQVLTVAQEELAPLTGNYLKLGFGNYGTVYGRAHLHSVRNDSYSYGLDLRHQSSANGPVDGKNSGVSQTSVTANGEIYRGTTALGATLDLARDRYNFYGYNNQFVTVPSDDDIKQTFTRFGARVYARNRAPDAQLQYEVGVGFRHFGDHYGVSENNFLLNAKAGYALSETSRIVLDAQGSFISDKEQLNTIGQPGDVTRTRNFVQATPAVEITGKTGLSVTLGATLGYSTDVLYGVSKGAAYPALRVGYAVVPEKFQLYGGLGGALQRVTRYDLSQENPWLAPGQTLADTHAGYTVYAGFTSTPVSGLELAARATAGRSRNLYFYRNSPNDGSKFDLVYDSTTINVVNVHAEALYSATEKVRVGAKADYNHYGMKTLAQPFGRPTFLGTLYGTYNVFDKLLLGANFYYYSRNYGASYAANGTLPTPVPVPPYLLVETPVQTDAVIDLSLRADYRITPKFSIFVLANNLANRRYQPYLNYPVKGINAIAGLTYSF</sequence>
<dbReference type="EMBL" id="WQKZ01000001">
    <property type="protein sequence ID" value="MVN75725.1"/>
    <property type="molecule type" value="Genomic_DNA"/>
</dbReference>
<organism evidence="5 6">
    <name type="scientific">Hymenobacter ginkgonis</name>
    <dbReference type="NCBI Taxonomy" id="2682976"/>
    <lineage>
        <taxon>Bacteria</taxon>
        <taxon>Pseudomonadati</taxon>
        <taxon>Bacteroidota</taxon>
        <taxon>Cytophagia</taxon>
        <taxon>Cytophagales</taxon>
        <taxon>Hymenobacteraceae</taxon>
        <taxon>Hymenobacter</taxon>
    </lineage>
</organism>
<proteinExistence type="predicted"/>
<dbReference type="SUPFAM" id="SSF56935">
    <property type="entry name" value="Porins"/>
    <property type="match status" value="1"/>
</dbReference>
<keyword evidence="6" id="KW-1185">Reference proteome</keyword>
<dbReference type="AlphaFoldDB" id="A0A7K1TBG4"/>
<evidence type="ECO:0000256" key="3">
    <source>
        <dbReference type="ARBA" id="ARBA00023237"/>
    </source>
</evidence>